<dbReference type="InterPro" id="IPR029062">
    <property type="entry name" value="Class_I_gatase-like"/>
</dbReference>
<dbReference type="AlphaFoldDB" id="A0A4D6HE52"/>
<dbReference type="CDD" id="cd01741">
    <property type="entry name" value="GATase1_1"/>
    <property type="match status" value="1"/>
</dbReference>
<dbReference type="Proteomes" id="UP000296706">
    <property type="component" value="Chromosome"/>
</dbReference>
<dbReference type="Gene3D" id="3.40.50.880">
    <property type="match status" value="1"/>
</dbReference>
<gene>
    <name evidence="2" type="ORF">DV733_07060</name>
</gene>
<evidence type="ECO:0000313" key="2">
    <source>
        <dbReference type="EMBL" id="QCC51017.1"/>
    </source>
</evidence>
<dbReference type="RefSeq" id="WP_049995430.1">
    <property type="nucleotide sequence ID" value="NZ_CP031310.1"/>
</dbReference>
<keyword evidence="2" id="KW-0808">Transferase</keyword>
<dbReference type="InterPro" id="IPR017926">
    <property type="entry name" value="GATASE"/>
</dbReference>
<dbReference type="PROSITE" id="PS51273">
    <property type="entry name" value="GATASE_TYPE_1"/>
    <property type="match status" value="1"/>
</dbReference>
<feature type="domain" description="Glutamine amidotransferase" evidence="1">
    <location>
        <begin position="52"/>
        <end position="187"/>
    </location>
</feature>
<sequence length="236" mass="26021">MSTDIAEPRIALLDASVGETPAERNFRRELDADVQAFKVSEGDLPPPVETSEMWPFDAAVISGSQTSVYDEHTWIDAVEAWTRAAVEAGVPILGVCWGHQLLAQALDGAVDPMGRYELGYHEVDRIADDPLFSGLDETFLAFETHSDEVTRLPSEATVLAENDRSLQAFRIANAWGVQFHPEYDLETARWVTENKRGEVADDELERILAAITTENAARARDAKGVFENFVAIAADT</sequence>
<evidence type="ECO:0000313" key="3">
    <source>
        <dbReference type="Proteomes" id="UP000296706"/>
    </source>
</evidence>
<accession>A0A4D6HE52</accession>
<evidence type="ECO:0000259" key="1">
    <source>
        <dbReference type="Pfam" id="PF00117"/>
    </source>
</evidence>
<dbReference type="GO" id="GO:0016740">
    <property type="term" value="F:transferase activity"/>
    <property type="evidence" value="ECO:0007669"/>
    <property type="project" value="UniProtKB-KW"/>
</dbReference>
<dbReference type="EMBL" id="CP031310">
    <property type="protein sequence ID" value="QCC51017.1"/>
    <property type="molecule type" value="Genomic_DNA"/>
</dbReference>
<protein>
    <submittedName>
        <fullName evidence="2">Type 1 glutamine amidotransferase</fullName>
    </submittedName>
</protein>
<name>A0A4D6HE52_9EURY</name>
<dbReference type="PANTHER" id="PTHR42695:SF5">
    <property type="entry name" value="GLUTAMINE AMIDOTRANSFERASE YLR126C-RELATED"/>
    <property type="match status" value="1"/>
</dbReference>
<organism evidence="2 3">
    <name type="scientific">Halapricum salinum</name>
    <dbReference type="NCBI Taxonomy" id="1457250"/>
    <lineage>
        <taxon>Archaea</taxon>
        <taxon>Methanobacteriati</taxon>
        <taxon>Methanobacteriota</taxon>
        <taxon>Stenosarchaea group</taxon>
        <taxon>Halobacteria</taxon>
        <taxon>Halobacteriales</taxon>
        <taxon>Haloarculaceae</taxon>
        <taxon>Halapricum</taxon>
    </lineage>
</organism>
<proteinExistence type="predicted"/>
<dbReference type="STRING" id="1457250.GCA_000755225_00070"/>
<keyword evidence="3" id="KW-1185">Reference proteome</keyword>
<reference evidence="2 3" key="1">
    <citation type="journal article" date="2019" name="Nat. Commun.">
        <title>A new type of DNA phosphorothioation-based antiviral system in archaea.</title>
        <authorList>
            <person name="Xiong L."/>
            <person name="Liu S."/>
            <person name="Chen S."/>
            <person name="Xiao Y."/>
            <person name="Zhu B."/>
            <person name="Gao Y."/>
            <person name="Zhang Y."/>
            <person name="Chen B."/>
            <person name="Luo J."/>
            <person name="Deng Z."/>
            <person name="Chen X."/>
            <person name="Wang L."/>
            <person name="Chen S."/>
        </authorList>
    </citation>
    <scope>NUCLEOTIDE SEQUENCE [LARGE SCALE GENOMIC DNA]</scope>
    <source>
        <strain evidence="2 3">CBA1105</strain>
    </source>
</reference>
<dbReference type="GeneID" id="39847611"/>
<dbReference type="PANTHER" id="PTHR42695">
    <property type="entry name" value="GLUTAMINE AMIDOTRANSFERASE YLR126C-RELATED"/>
    <property type="match status" value="1"/>
</dbReference>
<dbReference type="SUPFAM" id="SSF52317">
    <property type="entry name" value="Class I glutamine amidotransferase-like"/>
    <property type="match status" value="1"/>
</dbReference>
<dbReference type="Pfam" id="PF00117">
    <property type="entry name" value="GATase"/>
    <property type="match status" value="1"/>
</dbReference>
<keyword evidence="2" id="KW-0315">Glutamine amidotransferase</keyword>
<dbReference type="GO" id="GO:0005829">
    <property type="term" value="C:cytosol"/>
    <property type="evidence" value="ECO:0007669"/>
    <property type="project" value="TreeGrafter"/>
</dbReference>
<dbReference type="KEGG" id="hsn:DV733_07060"/>
<dbReference type="InterPro" id="IPR044992">
    <property type="entry name" value="ChyE-like"/>
</dbReference>